<protein>
    <recommendedName>
        <fullName evidence="1">Reverse transcriptase zinc-binding domain-containing protein</fullName>
    </recommendedName>
</protein>
<accession>A0ABQ7BSX4</accession>
<keyword evidence="3" id="KW-1185">Reference proteome</keyword>
<sequence>MVKADGAPKLTFSSSAVYNSFFEQSPIVPWHPLVWIKKGIPKHNSLAWLMLLNRSPTRDRLLAWGLQTDSSCVFYVFSSAIWTYHATRLQIIQTTNSWDDVAPVQSTKSIFQFSPGKQQSMKCGGKEMKDFTEGNLEQWT</sequence>
<dbReference type="EMBL" id="QGKV02000832">
    <property type="protein sequence ID" value="KAF3542505.1"/>
    <property type="molecule type" value="Genomic_DNA"/>
</dbReference>
<feature type="domain" description="Reverse transcriptase zinc-binding" evidence="1">
    <location>
        <begin position="12"/>
        <end position="75"/>
    </location>
</feature>
<gene>
    <name evidence="2" type="ORF">DY000_02005360</name>
</gene>
<name>A0ABQ7BSX4_BRACR</name>
<reference evidence="2 3" key="1">
    <citation type="journal article" date="2020" name="BMC Genomics">
        <title>Intraspecific diversification of the crop wild relative Brassica cretica Lam. using demographic model selection.</title>
        <authorList>
            <person name="Kioukis A."/>
            <person name="Michalopoulou V.A."/>
            <person name="Briers L."/>
            <person name="Pirintsos S."/>
            <person name="Studholme D.J."/>
            <person name="Pavlidis P."/>
            <person name="Sarris P.F."/>
        </authorList>
    </citation>
    <scope>NUCLEOTIDE SEQUENCE [LARGE SCALE GENOMIC DNA]</scope>
    <source>
        <strain evidence="3">cv. PFS-1207/04</strain>
    </source>
</reference>
<comment type="caution">
    <text evidence="2">The sequence shown here is derived from an EMBL/GenBank/DDBJ whole genome shotgun (WGS) entry which is preliminary data.</text>
</comment>
<dbReference type="Proteomes" id="UP000266723">
    <property type="component" value="Unassembled WGS sequence"/>
</dbReference>
<proteinExistence type="predicted"/>
<evidence type="ECO:0000313" key="3">
    <source>
        <dbReference type="Proteomes" id="UP000266723"/>
    </source>
</evidence>
<organism evidence="2 3">
    <name type="scientific">Brassica cretica</name>
    <name type="common">Mustard</name>
    <dbReference type="NCBI Taxonomy" id="69181"/>
    <lineage>
        <taxon>Eukaryota</taxon>
        <taxon>Viridiplantae</taxon>
        <taxon>Streptophyta</taxon>
        <taxon>Embryophyta</taxon>
        <taxon>Tracheophyta</taxon>
        <taxon>Spermatophyta</taxon>
        <taxon>Magnoliopsida</taxon>
        <taxon>eudicotyledons</taxon>
        <taxon>Gunneridae</taxon>
        <taxon>Pentapetalae</taxon>
        <taxon>rosids</taxon>
        <taxon>malvids</taxon>
        <taxon>Brassicales</taxon>
        <taxon>Brassicaceae</taxon>
        <taxon>Brassiceae</taxon>
        <taxon>Brassica</taxon>
    </lineage>
</organism>
<dbReference type="Pfam" id="PF13966">
    <property type="entry name" value="zf-RVT"/>
    <property type="match status" value="1"/>
</dbReference>
<evidence type="ECO:0000313" key="2">
    <source>
        <dbReference type="EMBL" id="KAF3542505.1"/>
    </source>
</evidence>
<dbReference type="InterPro" id="IPR026960">
    <property type="entry name" value="RVT-Znf"/>
</dbReference>
<evidence type="ECO:0000259" key="1">
    <source>
        <dbReference type="Pfam" id="PF13966"/>
    </source>
</evidence>